<protein>
    <submittedName>
        <fullName evidence="2">Uncharacterized protein</fullName>
    </submittedName>
</protein>
<feature type="transmembrane region" description="Helical" evidence="1">
    <location>
        <begin position="32"/>
        <end position="53"/>
    </location>
</feature>
<keyword evidence="1" id="KW-1133">Transmembrane helix</keyword>
<dbReference type="HOGENOM" id="CLU_211638_0_0_5"/>
<organism evidence="2 3">
    <name type="scientific">Rhizobium etli bv. mimosae str. IE4771</name>
    <dbReference type="NCBI Taxonomy" id="1432050"/>
    <lineage>
        <taxon>Bacteria</taxon>
        <taxon>Pseudomonadati</taxon>
        <taxon>Pseudomonadota</taxon>
        <taxon>Alphaproteobacteria</taxon>
        <taxon>Hyphomicrobiales</taxon>
        <taxon>Rhizobiaceae</taxon>
        <taxon>Rhizobium/Agrobacterium group</taxon>
        <taxon>Rhizobium</taxon>
    </lineage>
</organism>
<evidence type="ECO:0000313" key="2">
    <source>
        <dbReference type="EMBL" id="AIC28866.1"/>
    </source>
</evidence>
<dbReference type="EMBL" id="CP006986">
    <property type="protein sequence ID" value="AIC28866.1"/>
    <property type="molecule type" value="Genomic_DNA"/>
</dbReference>
<name>A0A060IB05_RHIET</name>
<sequence length="54" mass="6162">MTKLIALLLMLAMAIQVIKPLGFPGLRRRMDFWKIALIAFGVWAVALLSRDFLM</sequence>
<dbReference type="OrthoDB" id="8402977at2"/>
<dbReference type="Proteomes" id="UP000027180">
    <property type="component" value="Chromosome"/>
</dbReference>
<evidence type="ECO:0000313" key="3">
    <source>
        <dbReference type="Proteomes" id="UP000027180"/>
    </source>
</evidence>
<evidence type="ECO:0000256" key="1">
    <source>
        <dbReference type="SAM" id="Phobius"/>
    </source>
</evidence>
<proteinExistence type="predicted"/>
<dbReference type="KEGG" id="rei:IE4771_CH03798"/>
<accession>A0A060IB05</accession>
<keyword evidence="1" id="KW-0472">Membrane</keyword>
<keyword evidence="1" id="KW-0812">Transmembrane</keyword>
<reference evidence="2 3" key="1">
    <citation type="submission" date="2013-12" db="EMBL/GenBank/DDBJ databases">
        <title>Complete genome sequence of Rhizobium etli bv. mimosae IE4771.</title>
        <authorList>
            <person name="Bustos P."/>
            <person name="Santamaria R.I."/>
            <person name="Lozano L."/>
            <person name="Ormeno-Orrillo E."/>
            <person name="Rogel M.A."/>
            <person name="Romero D."/>
            <person name="Cevallos M.A."/>
            <person name="Martinez-Romero E."/>
            <person name="Gonzalez V."/>
        </authorList>
    </citation>
    <scope>NUCLEOTIDE SEQUENCE [LARGE SCALE GENOMIC DNA]</scope>
    <source>
        <strain evidence="2 3">IE4771</strain>
    </source>
</reference>
<dbReference type="RefSeq" id="WP_009996623.1">
    <property type="nucleotide sequence ID" value="NZ_CP006986.1"/>
</dbReference>
<gene>
    <name evidence="2" type="ORF">IE4771_CH03798</name>
</gene>
<dbReference type="AlphaFoldDB" id="A0A060IB05"/>